<dbReference type="SUPFAM" id="SSF46894">
    <property type="entry name" value="C-terminal effector domain of the bipartite response regulators"/>
    <property type="match status" value="1"/>
</dbReference>
<sequence length="1080" mass="114825">MVAGGEVTTIGGARLRALLVRLALDAGRVVTLDQLAHALWGDAAPADRANALQSLVSRLRRALPAAEPLRSAPGGYRLDVPKDDVDLHRFERLAAEGRRGLAEGDPATALALLDDALGLWRGRPLADLAEAPFADAAISRLDEAWLSATEDRIEACLALGSSAEPALGSTAGSSWAAGPAPGSPAGIAGLAGVAGLTPSSPVGLAAEVAELAAEHPLRERLRGLLMRALCAEGRQAEALAGYEEFRRRLADELGVDPGPALQQTYLTVLRGPATPVRRSRGNLRTPLTSFVGRDDEIAWIGARLRRDRLVTLVGPGGAGKTRLAVTVAAGLPQATWLVELAPVTDPADVLQAVLGTLGPAFNGDPGSMARLVETLSGAETLLLLDNCEHLVDAVARLADELLGQCPRLRVLATSREPLGIVGETLYPVPPLRLPDADELGPAVRLFADRAAAVSPGFALTAANTGHVIEICRRLDGLPLAIELAAARLRSLTVEQVASRLDDRFRLLTGGSRTAMARHQTLRAVVAWSWDLLTGGERRLVERLAVFPAGFTPAAAEPLGGTLDLLAALVDKSLLQLVEGPEGPRYRMLETIREYALERLAESGDLAETRAAHAAYFLELAETAEPYLRGRDQMSWIAVLDVEHANLLAALHHAADRGDADTAVRLGAALSQFWMIRGRRSEAAGWLRLALDVPGESPATARQIATALYLINSAVNANFAKLARTIEELREIALSDLDVDNPMLALMEPALALFTDDAARGLEVIAERLGHPDPWVRATLHMLRAFIRENDGDRAGMHLDLTVAVSGYREIGERWGLAHALTSLADILLVSGDFDGAVEALEESIALIREISPDDDAGHQRIWLATVRAQKGDVDRARAELQEMAVWDDGDWTVRNVVFARLGLGDLSRWLGDLDEAALQYGLAVAEVTAIKDTQLLAPQFRALVLTSRAFLALEAGDTETAADFVDQAAGLTLLAKDMPVLAKVGVAAAAVQAERGDPVRGAVTMGATEQLRGAPDRFNAEVVRVSGRLATILGETAYARAYGTGAALTRPDAIAQVRDASRPATVGAYGEGRENGQHQH</sequence>
<dbReference type="GO" id="GO:0016887">
    <property type="term" value="F:ATP hydrolysis activity"/>
    <property type="evidence" value="ECO:0007669"/>
    <property type="project" value="InterPro"/>
</dbReference>
<dbReference type="InterPro" id="IPR005158">
    <property type="entry name" value="BTAD"/>
</dbReference>
<dbReference type="PRINTS" id="PR00364">
    <property type="entry name" value="DISEASERSIST"/>
</dbReference>
<dbReference type="PANTHER" id="PTHR47691">
    <property type="entry name" value="REGULATOR-RELATED"/>
    <property type="match status" value="1"/>
</dbReference>
<dbReference type="SMART" id="SM00862">
    <property type="entry name" value="Trans_reg_C"/>
    <property type="match status" value="1"/>
</dbReference>
<feature type="DNA-binding region" description="OmpR/PhoB-type" evidence="3">
    <location>
        <begin position="1"/>
        <end position="80"/>
    </location>
</feature>
<comment type="caution">
    <text evidence="5">The sequence shown here is derived from an EMBL/GenBank/DDBJ whole genome shotgun (WGS) entry which is preliminary data.</text>
</comment>
<evidence type="ECO:0000259" key="4">
    <source>
        <dbReference type="PROSITE" id="PS51755"/>
    </source>
</evidence>
<organism evidence="5 6">
    <name type="scientific">Acrocarpospora phusangensis</name>
    <dbReference type="NCBI Taxonomy" id="1070424"/>
    <lineage>
        <taxon>Bacteria</taxon>
        <taxon>Bacillati</taxon>
        <taxon>Actinomycetota</taxon>
        <taxon>Actinomycetes</taxon>
        <taxon>Streptosporangiales</taxon>
        <taxon>Streptosporangiaceae</taxon>
        <taxon>Acrocarpospora</taxon>
    </lineage>
</organism>
<dbReference type="Proteomes" id="UP000640052">
    <property type="component" value="Unassembled WGS sequence"/>
</dbReference>
<dbReference type="InterPro" id="IPR011990">
    <property type="entry name" value="TPR-like_helical_dom_sf"/>
</dbReference>
<accession>A0A919QHB9</accession>
<dbReference type="InterPro" id="IPR049945">
    <property type="entry name" value="AAA_22"/>
</dbReference>
<dbReference type="InterPro" id="IPR036388">
    <property type="entry name" value="WH-like_DNA-bd_sf"/>
</dbReference>
<dbReference type="InterPro" id="IPR058852">
    <property type="entry name" value="HTH_77"/>
</dbReference>
<dbReference type="GO" id="GO:0006355">
    <property type="term" value="P:regulation of DNA-templated transcription"/>
    <property type="evidence" value="ECO:0007669"/>
    <property type="project" value="InterPro"/>
</dbReference>
<dbReference type="InterPro" id="IPR016032">
    <property type="entry name" value="Sig_transdc_resp-reg_C-effctor"/>
</dbReference>
<dbReference type="AlphaFoldDB" id="A0A919QHB9"/>
<proteinExistence type="inferred from homology"/>
<feature type="domain" description="OmpR/PhoB-type" evidence="4">
    <location>
        <begin position="1"/>
        <end position="80"/>
    </location>
</feature>
<dbReference type="PROSITE" id="PS51755">
    <property type="entry name" value="OMPR_PHOB"/>
    <property type="match status" value="1"/>
</dbReference>
<dbReference type="GO" id="GO:0003677">
    <property type="term" value="F:DNA binding"/>
    <property type="evidence" value="ECO:0007669"/>
    <property type="project" value="UniProtKB-UniRule"/>
</dbReference>
<comment type="similarity">
    <text evidence="1">Belongs to the AfsR/DnrI/RedD regulatory family.</text>
</comment>
<dbReference type="SUPFAM" id="SSF48452">
    <property type="entry name" value="TPR-like"/>
    <property type="match status" value="3"/>
</dbReference>
<dbReference type="SMART" id="SM01043">
    <property type="entry name" value="BTAD"/>
    <property type="match status" value="1"/>
</dbReference>
<dbReference type="Pfam" id="PF00486">
    <property type="entry name" value="Trans_reg_C"/>
    <property type="match status" value="1"/>
</dbReference>
<dbReference type="EMBL" id="BOOA01000096">
    <property type="protein sequence ID" value="GIH28811.1"/>
    <property type="molecule type" value="Genomic_DNA"/>
</dbReference>
<protein>
    <submittedName>
        <fullName evidence="5">SARP family transcriptional regulator</fullName>
    </submittedName>
</protein>
<dbReference type="InterPro" id="IPR001867">
    <property type="entry name" value="OmpR/PhoB-type_DNA-bd"/>
</dbReference>
<evidence type="ECO:0000313" key="5">
    <source>
        <dbReference type="EMBL" id="GIH28811.1"/>
    </source>
</evidence>
<dbReference type="CDD" id="cd15831">
    <property type="entry name" value="BTAD"/>
    <property type="match status" value="1"/>
</dbReference>
<evidence type="ECO:0000256" key="1">
    <source>
        <dbReference type="ARBA" id="ARBA00005820"/>
    </source>
</evidence>
<keyword evidence="2 3" id="KW-0238">DNA-binding</keyword>
<dbReference type="Pfam" id="PF13401">
    <property type="entry name" value="AAA_22"/>
    <property type="match status" value="1"/>
</dbReference>
<dbReference type="PANTHER" id="PTHR47691:SF3">
    <property type="entry name" value="HTH-TYPE TRANSCRIPTIONAL REGULATOR RV0890C-RELATED"/>
    <property type="match status" value="1"/>
</dbReference>
<dbReference type="SUPFAM" id="SSF52540">
    <property type="entry name" value="P-loop containing nucleoside triphosphate hydrolases"/>
    <property type="match status" value="1"/>
</dbReference>
<dbReference type="Gene3D" id="3.40.50.300">
    <property type="entry name" value="P-loop containing nucleotide triphosphate hydrolases"/>
    <property type="match status" value="1"/>
</dbReference>
<name>A0A919QHB9_9ACTN</name>
<dbReference type="Pfam" id="PF03704">
    <property type="entry name" value="BTAD"/>
    <property type="match status" value="2"/>
</dbReference>
<dbReference type="Gene3D" id="1.10.10.10">
    <property type="entry name" value="Winged helix-like DNA-binding domain superfamily/Winged helix DNA-binding domain"/>
    <property type="match status" value="1"/>
</dbReference>
<reference evidence="5" key="1">
    <citation type="submission" date="2021-01" db="EMBL/GenBank/DDBJ databases">
        <title>Whole genome shotgun sequence of Acrocarpospora phusangensis NBRC 108782.</title>
        <authorList>
            <person name="Komaki H."/>
            <person name="Tamura T."/>
        </authorList>
    </citation>
    <scope>NUCLEOTIDE SEQUENCE</scope>
    <source>
        <strain evidence="5">NBRC 108782</strain>
    </source>
</reference>
<keyword evidence="6" id="KW-1185">Reference proteome</keyword>
<evidence type="ECO:0000256" key="3">
    <source>
        <dbReference type="PROSITE-ProRule" id="PRU01091"/>
    </source>
</evidence>
<gene>
    <name evidence="5" type="ORF">Aph01nite_71210</name>
</gene>
<evidence type="ECO:0000313" key="6">
    <source>
        <dbReference type="Proteomes" id="UP000640052"/>
    </source>
</evidence>
<dbReference type="GO" id="GO:0000160">
    <property type="term" value="P:phosphorelay signal transduction system"/>
    <property type="evidence" value="ECO:0007669"/>
    <property type="project" value="InterPro"/>
</dbReference>
<dbReference type="Pfam" id="PF25872">
    <property type="entry name" value="HTH_77"/>
    <property type="match status" value="1"/>
</dbReference>
<dbReference type="Gene3D" id="1.25.40.10">
    <property type="entry name" value="Tetratricopeptide repeat domain"/>
    <property type="match status" value="2"/>
</dbReference>
<dbReference type="InterPro" id="IPR027417">
    <property type="entry name" value="P-loop_NTPase"/>
</dbReference>
<evidence type="ECO:0000256" key="2">
    <source>
        <dbReference type="ARBA" id="ARBA00023125"/>
    </source>
</evidence>